<accession>Q4S2E1</accession>
<reference evidence="2" key="1">
    <citation type="journal article" date="2004" name="Nature">
        <title>Genome duplication in the teleost fish Tetraodon nigroviridis reveals the early vertebrate proto-karyotype.</title>
        <authorList>
            <person name="Jaillon O."/>
            <person name="Aury J.-M."/>
            <person name="Brunet F."/>
            <person name="Petit J.-L."/>
            <person name="Stange-Thomann N."/>
            <person name="Mauceli E."/>
            <person name="Bouneau L."/>
            <person name="Fischer C."/>
            <person name="Ozouf-Costaz C."/>
            <person name="Bernot A."/>
            <person name="Nicaud S."/>
            <person name="Jaffe D."/>
            <person name="Fisher S."/>
            <person name="Lutfalla G."/>
            <person name="Dossat C."/>
            <person name="Segurens B."/>
            <person name="Dasilva C."/>
            <person name="Salanoubat M."/>
            <person name="Levy M."/>
            <person name="Boudet N."/>
            <person name="Castellano S."/>
            <person name="Anthouard V."/>
            <person name="Jubin C."/>
            <person name="Castelli V."/>
            <person name="Katinka M."/>
            <person name="Vacherie B."/>
            <person name="Biemont C."/>
            <person name="Skalli Z."/>
            <person name="Cattolico L."/>
            <person name="Poulain J."/>
            <person name="De Berardinis V."/>
            <person name="Cruaud C."/>
            <person name="Duprat S."/>
            <person name="Brottier P."/>
            <person name="Coutanceau J.-P."/>
            <person name="Gouzy J."/>
            <person name="Parra G."/>
            <person name="Lardier G."/>
            <person name="Chapple C."/>
            <person name="McKernan K.J."/>
            <person name="McEwan P."/>
            <person name="Bosak S."/>
            <person name="Kellis M."/>
            <person name="Volff J.-N."/>
            <person name="Guigo R."/>
            <person name="Zody M.C."/>
            <person name="Mesirov J."/>
            <person name="Lindblad-Toh K."/>
            <person name="Birren B."/>
            <person name="Nusbaum C."/>
            <person name="Kahn D."/>
            <person name="Robinson-Rechavi M."/>
            <person name="Laudet V."/>
            <person name="Schachter V."/>
            <person name="Quetier F."/>
            <person name="Saurin W."/>
            <person name="Scarpelli C."/>
            <person name="Wincker P."/>
            <person name="Lander E.S."/>
            <person name="Weissenbach J."/>
            <person name="Roest Crollius H."/>
        </authorList>
    </citation>
    <scope>NUCLEOTIDE SEQUENCE [LARGE SCALE GENOMIC DNA]</scope>
</reference>
<sequence>MESEAQGVSVQDGMVGVPASGGCLWKEDKSVSC</sequence>
<reference evidence="2" key="2">
    <citation type="submission" date="2004-02" db="EMBL/GenBank/DDBJ databases">
        <authorList>
            <consortium name="Genoscope"/>
            <consortium name="Whitehead Institute Centre for Genome Research"/>
        </authorList>
    </citation>
    <scope>NUCLEOTIDE SEQUENCE</scope>
</reference>
<evidence type="ECO:0000256" key="1">
    <source>
        <dbReference type="SAM" id="MobiDB-lite"/>
    </source>
</evidence>
<evidence type="ECO:0000313" key="2">
    <source>
        <dbReference type="EMBL" id="CAG05191.1"/>
    </source>
</evidence>
<dbReference type="EMBL" id="CAAE01014762">
    <property type="protein sequence ID" value="CAG05191.1"/>
    <property type="molecule type" value="Genomic_DNA"/>
</dbReference>
<feature type="region of interest" description="Disordered" evidence="1">
    <location>
        <begin position="1"/>
        <end position="33"/>
    </location>
</feature>
<name>Q4S2E1_TETNG</name>
<organism evidence="2">
    <name type="scientific">Tetraodon nigroviridis</name>
    <name type="common">Spotted green pufferfish</name>
    <name type="synonym">Chelonodon nigroviridis</name>
    <dbReference type="NCBI Taxonomy" id="99883"/>
    <lineage>
        <taxon>Eukaryota</taxon>
        <taxon>Metazoa</taxon>
        <taxon>Chordata</taxon>
        <taxon>Craniata</taxon>
        <taxon>Vertebrata</taxon>
        <taxon>Euteleostomi</taxon>
        <taxon>Actinopterygii</taxon>
        <taxon>Neopterygii</taxon>
        <taxon>Teleostei</taxon>
        <taxon>Neoteleostei</taxon>
        <taxon>Acanthomorphata</taxon>
        <taxon>Eupercaria</taxon>
        <taxon>Tetraodontiformes</taxon>
        <taxon>Tetradontoidea</taxon>
        <taxon>Tetraodontidae</taxon>
        <taxon>Tetraodon</taxon>
    </lineage>
</organism>
<proteinExistence type="predicted"/>
<dbReference type="AlphaFoldDB" id="Q4S2E1"/>
<protein>
    <submittedName>
        <fullName evidence="2">(spotted green pufferfish) hypothetical protein</fullName>
    </submittedName>
</protein>
<comment type="caution">
    <text evidence="2">The sequence shown here is derived from an EMBL/GenBank/DDBJ whole genome shotgun (WGS) entry which is preliminary data.</text>
</comment>
<dbReference type="KEGG" id="tng:GSTEN00025126G001"/>
<gene>
    <name evidence="2" type="ORF">GSTENG00025126001</name>
</gene>